<dbReference type="GeneID" id="54472123"/>
<keyword evidence="3" id="KW-0732">Signal</keyword>
<evidence type="ECO:0000256" key="3">
    <source>
        <dbReference type="ARBA" id="ARBA00022729"/>
    </source>
</evidence>
<dbReference type="EMBL" id="MU001635">
    <property type="protein sequence ID" value="KAF2483665.1"/>
    <property type="molecule type" value="Genomic_DNA"/>
</dbReference>
<evidence type="ECO:0000313" key="5">
    <source>
        <dbReference type="EMBL" id="KAF2483665.1"/>
    </source>
</evidence>
<dbReference type="PANTHER" id="PTHR30024:SF47">
    <property type="entry name" value="TAURINE-BINDING PERIPLASMIC PROTEIN"/>
    <property type="match status" value="1"/>
</dbReference>
<evidence type="ECO:0000313" key="6">
    <source>
        <dbReference type="Proteomes" id="UP000799767"/>
    </source>
</evidence>
<sequence length="298" mass="32399">MSKLKIGFIPEHFSTPLAFAQKYYGLDADLEPVPTGTGTLTARLKNATDEGPLDVAIGLTEGFIADLGKAKAAGVEPGYGLAGNYVASPLLWSIVVGAGRDDLRSVEDLKGGKVAVSRIGSGSYVMSYVLADSQGWLDASSEKDAFEVAPIGDFAALRKAINDPGKSDFFMWEWFTTRKYWENGEVKNIGSIPTPWPSWVIAARHSARDALPDLMEKINRGVAHFKQHPEEAVEYITSTMHYSKADAEEWMETVRFPDDVRGVEEGMVDNAISILKKAGVLKGDVGTAESMISFKRSS</sequence>
<dbReference type="InterPro" id="IPR054364">
    <property type="entry name" value="Ca3427-like_PBP2"/>
</dbReference>
<comment type="subcellular location">
    <subcellularLocation>
        <location evidence="1">Periplasm</location>
    </subcellularLocation>
</comment>
<proteinExistence type="inferred from homology"/>
<evidence type="ECO:0000256" key="1">
    <source>
        <dbReference type="ARBA" id="ARBA00004418"/>
    </source>
</evidence>
<gene>
    <name evidence="5" type="ORF">BDY17DRAFT_250918</name>
</gene>
<protein>
    <recommendedName>
        <fullName evidence="4">Ca3427-like PBP 2 domain-containing protein</fullName>
    </recommendedName>
</protein>
<dbReference type="PANTHER" id="PTHR30024">
    <property type="entry name" value="ALIPHATIC SULFONATES-BINDING PROTEIN-RELATED"/>
    <property type="match status" value="1"/>
</dbReference>
<comment type="similarity">
    <text evidence="2">Belongs to the bacterial solute-binding protein SsuA/TauA family.</text>
</comment>
<dbReference type="CDD" id="cd13637">
    <property type="entry name" value="PBP2_Ca3427_like"/>
    <property type="match status" value="1"/>
</dbReference>
<name>A0A6A6PUQ1_9PEZI</name>
<dbReference type="Gene3D" id="3.40.190.10">
    <property type="entry name" value="Periplasmic binding protein-like II"/>
    <property type="match status" value="2"/>
</dbReference>
<dbReference type="Proteomes" id="UP000799767">
    <property type="component" value="Unassembled WGS sequence"/>
</dbReference>
<dbReference type="AlphaFoldDB" id="A0A6A6PUQ1"/>
<reference evidence="5" key="1">
    <citation type="journal article" date="2020" name="Stud. Mycol.">
        <title>101 Dothideomycetes genomes: a test case for predicting lifestyles and emergence of pathogens.</title>
        <authorList>
            <person name="Haridas S."/>
            <person name="Albert R."/>
            <person name="Binder M."/>
            <person name="Bloem J."/>
            <person name="Labutti K."/>
            <person name="Salamov A."/>
            <person name="Andreopoulos B."/>
            <person name="Baker S."/>
            <person name="Barry K."/>
            <person name="Bills G."/>
            <person name="Bluhm B."/>
            <person name="Cannon C."/>
            <person name="Castanera R."/>
            <person name="Culley D."/>
            <person name="Daum C."/>
            <person name="Ezra D."/>
            <person name="Gonzalez J."/>
            <person name="Henrissat B."/>
            <person name="Kuo A."/>
            <person name="Liang C."/>
            <person name="Lipzen A."/>
            <person name="Lutzoni F."/>
            <person name="Magnuson J."/>
            <person name="Mondo S."/>
            <person name="Nolan M."/>
            <person name="Ohm R."/>
            <person name="Pangilinan J."/>
            <person name="Park H.-J."/>
            <person name="Ramirez L."/>
            <person name="Alfaro M."/>
            <person name="Sun H."/>
            <person name="Tritt A."/>
            <person name="Yoshinaga Y."/>
            <person name="Zwiers L.-H."/>
            <person name="Turgeon B."/>
            <person name="Goodwin S."/>
            <person name="Spatafora J."/>
            <person name="Crous P."/>
            <person name="Grigoriev I."/>
        </authorList>
    </citation>
    <scope>NUCLEOTIDE SEQUENCE</scope>
    <source>
        <strain evidence="5">CBS 113389</strain>
    </source>
</reference>
<dbReference type="GO" id="GO:0042597">
    <property type="term" value="C:periplasmic space"/>
    <property type="evidence" value="ECO:0007669"/>
    <property type="project" value="UniProtKB-SubCell"/>
</dbReference>
<evidence type="ECO:0000256" key="2">
    <source>
        <dbReference type="ARBA" id="ARBA00010742"/>
    </source>
</evidence>
<dbReference type="SUPFAM" id="SSF53850">
    <property type="entry name" value="Periplasmic binding protein-like II"/>
    <property type="match status" value="1"/>
</dbReference>
<feature type="domain" description="Ca3427-like PBP 2" evidence="4">
    <location>
        <begin position="92"/>
        <end position="192"/>
    </location>
</feature>
<keyword evidence="6" id="KW-1185">Reference proteome</keyword>
<dbReference type="RefSeq" id="XP_033590235.1">
    <property type="nucleotide sequence ID" value="XM_033731121.1"/>
</dbReference>
<dbReference type="OrthoDB" id="1363at2759"/>
<organism evidence="5 6">
    <name type="scientific">Neohortaea acidophila</name>
    <dbReference type="NCBI Taxonomy" id="245834"/>
    <lineage>
        <taxon>Eukaryota</taxon>
        <taxon>Fungi</taxon>
        <taxon>Dikarya</taxon>
        <taxon>Ascomycota</taxon>
        <taxon>Pezizomycotina</taxon>
        <taxon>Dothideomycetes</taxon>
        <taxon>Dothideomycetidae</taxon>
        <taxon>Mycosphaerellales</taxon>
        <taxon>Teratosphaeriaceae</taxon>
        <taxon>Neohortaea</taxon>
    </lineage>
</organism>
<accession>A0A6A6PUQ1</accession>
<evidence type="ECO:0000259" key="4">
    <source>
        <dbReference type="Pfam" id="PF22384"/>
    </source>
</evidence>
<dbReference type="Pfam" id="PF22384">
    <property type="entry name" value="PBP2_Ca3427_like"/>
    <property type="match status" value="1"/>
</dbReference>